<reference evidence="1" key="1">
    <citation type="journal article" date="2019" name="bioRxiv">
        <title>The Genome of the Zebra Mussel, Dreissena polymorpha: A Resource for Invasive Species Research.</title>
        <authorList>
            <person name="McCartney M.A."/>
            <person name="Auch B."/>
            <person name="Kono T."/>
            <person name="Mallez S."/>
            <person name="Zhang Y."/>
            <person name="Obille A."/>
            <person name="Becker A."/>
            <person name="Abrahante J.E."/>
            <person name="Garbe J."/>
            <person name="Badalamenti J.P."/>
            <person name="Herman A."/>
            <person name="Mangelson H."/>
            <person name="Liachko I."/>
            <person name="Sullivan S."/>
            <person name="Sone E.D."/>
            <person name="Koren S."/>
            <person name="Silverstein K.A.T."/>
            <person name="Beckman K.B."/>
            <person name="Gohl D.M."/>
        </authorList>
    </citation>
    <scope>NUCLEOTIDE SEQUENCE</scope>
    <source>
        <strain evidence="1">Duluth1</strain>
        <tissue evidence="1">Whole animal</tissue>
    </source>
</reference>
<evidence type="ECO:0000313" key="2">
    <source>
        <dbReference type="Proteomes" id="UP000828390"/>
    </source>
</evidence>
<organism evidence="1 2">
    <name type="scientific">Dreissena polymorpha</name>
    <name type="common">Zebra mussel</name>
    <name type="synonym">Mytilus polymorpha</name>
    <dbReference type="NCBI Taxonomy" id="45954"/>
    <lineage>
        <taxon>Eukaryota</taxon>
        <taxon>Metazoa</taxon>
        <taxon>Spiralia</taxon>
        <taxon>Lophotrochozoa</taxon>
        <taxon>Mollusca</taxon>
        <taxon>Bivalvia</taxon>
        <taxon>Autobranchia</taxon>
        <taxon>Heteroconchia</taxon>
        <taxon>Euheterodonta</taxon>
        <taxon>Imparidentia</taxon>
        <taxon>Neoheterodontei</taxon>
        <taxon>Myida</taxon>
        <taxon>Dreissenoidea</taxon>
        <taxon>Dreissenidae</taxon>
        <taxon>Dreissena</taxon>
    </lineage>
</organism>
<comment type="caution">
    <text evidence="1">The sequence shown here is derived from an EMBL/GenBank/DDBJ whole genome shotgun (WGS) entry which is preliminary data.</text>
</comment>
<dbReference type="EMBL" id="JAIWYP010000003">
    <property type="protein sequence ID" value="KAH3856838.1"/>
    <property type="molecule type" value="Genomic_DNA"/>
</dbReference>
<keyword evidence="2" id="KW-1185">Reference proteome</keyword>
<dbReference type="AlphaFoldDB" id="A0A9D4LE44"/>
<name>A0A9D4LE44_DREPO</name>
<proteinExistence type="predicted"/>
<sequence>MYTGLGHQFYYTGWGSQSYLTSLERLMYTGLCRQFYYTGWGSQVLPDVCRETHVYRTVPLVLLHRVGQ</sequence>
<accession>A0A9D4LE44</accession>
<evidence type="ECO:0000313" key="1">
    <source>
        <dbReference type="EMBL" id="KAH3856838.1"/>
    </source>
</evidence>
<protein>
    <submittedName>
        <fullName evidence="1">Uncharacterized protein</fullName>
    </submittedName>
</protein>
<reference evidence="1" key="2">
    <citation type="submission" date="2020-11" db="EMBL/GenBank/DDBJ databases">
        <authorList>
            <person name="McCartney M.A."/>
            <person name="Auch B."/>
            <person name="Kono T."/>
            <person name="Mallez S."/>
            <person name="Becker A."/>
            <person name="Gohl D.M."/>
            <person name="Silverstein K.A.T."/>
            <person name="Koren S."/>
            <person name="Bechman K.B."/>
            <person name="Herman A."/>
            <person name="Abrahante J.E."/>
            <person name="Garbe J."/>
        </authorList>
    </citation>
    <scope>NUCLEOTIDE SEQUENCE</scope>
    <source>
        <strain evidence="1">Duluth1</strain>
        <tissue evidence="1">Whole animal</tissue>
    </source>
</reference>
<dbReference type="Proteomes" id="UP000828390">
    <property type="component" value="Unassembled WGS sequence"/>
</dbReference>
<gene>
    <name evidence="1" type="ORF">DPMN_099433</name>
</gene>